<organism evidence="1 2">
    <name type="scientific">Staphylococcus equorum</name>
    <dbReference type="NCBI Taxonomy" id="246432"/>
    <lineage>
        <taxon>Bacteria</taxon>
        <taxon>Bacillati</taxon>
        <taxon>Bacillota</taxon>
        <taxon>Bacilli</taxon>
        <taxon>Bacillales</taxon>
        <taxon>Staphylococcaceae</taxon>
        <taxon>Staphylococcus</taxon>
    </lineage>
</organism>
<dbReference type="AlphaFoldDB" id="A0AAW7AGN1"/>
<proteinExistence type="predicted"/>
<sequence length="113" mass="13071">MDKFTAKCDFVITQLYKIHLDRLEDGMLLSRSKIFGSAKSINEDFFIGWDLDTLCECIKELDEQGVLTVFYASDKPMRVSLKNQAIFTMENLHKKNIQSVVKELTKLKTLISF</sequence>
<evidence type="ECO:0000313" key="1">
    <source>
        <dbReference type="EMBL" id="MDK9865296.1"/>
    </source>
</evidence>
<comment type="caution">
    <text evidence="1">The sequence shown here is derived from an EMBL/GenBank/DDBJ whole genome shotgun (WGS) entry which is preliminary data.</text>
</comment>
<gene>
    <name evidence="1" type="ORF">P1A27_04840</name>
</gene>
<reference evidence="1" key="1">
    <citation type="journal article" date="2023" name="Int. J. Mol. Sci.">
        <title>Antibiotic Resistance/Susceptibility Profiles of Staphylococcus equorum Strains from Cheese, and Genome Analysis for Antibiotic Resistance Genes.</title>
        <authorList>
            <person name="Vazquez L."/>
            <person name="Srednik M.E."/>
            <person name="Rodriguez J."/>
            <person name="Florez A.B."/>
            <person name="Mayo B."/>
        </authorList>
    </citation>
    <scope>NUCLEOTIDE SEQUENCE</scope>
    <source>
        <strain evidence="1">5A3I</strain>
    </source>
</reference>
<dbReference type="RefSeq" id="WP_285323143.1">
    <property type="nucleotide sequence ID" value="NZ_JARGCK010000002.1"/>
</dbReference>
<evidence type="ECO:0000313" key="2">
    <source>
        <dbReference type="Proteomes" id="UP001174037"/>
    </source>
</evidence>
<reference evidence="1" key="2">
    <citation type="submission" date="2023-03" db="EMBL/GenBank/DDBJ databases">
        <authorList>
            <person name="Vazquez L."/>
            <person name="Rodriguez J."/>
            <person name="Mayo B."/>
            <person name="Florez A.B."/>
        </authorList>
    </citation>
    <scope>NUCLEOTIDE SEQUENCE</scope>
    <source>
        <strain evidence="1">5A3I</strain>
    </source>
</reference>
<accession>A0AAW7AGN1</accession>
<protein>
    <submittedName>
        <fullName evidence="1">Uncharacterized protein</fullName>
    </submittedName>
</protein>
<dbReference type="Proteomes" id="UP001174037">
    <property type="component" value="Unassembled WGS sequence"/>
</dbReference>
<name>A0AAW7AGN1_9STAP</name>
<dbReference type="EMBL" id="JARGCK010000002">
    <property type="protein sequence ID" value="MDK9865296.1"/>
    <property type="molecule type" value="Genomic_DNA"/>
</dbReference>